<comment type="similarity">
    <text evidence="7">Belongs to the CENP-W/WIP1 family.</text>
</comment>
<dbReference type="InterPro" id="IPR052484">
    <property type="entry name" value="CENP-W/WIP1"/>
</dbReference>
<gene>
    <name evidence="8" type="ORF">Q9L58_003400</name>
</gene>
<dbReference type="EMBL" id="JBBBZM010000032">
    <property type="protein sequence ID" value="KAL0637676.1"/>
    <property type="molecule type" value="Genomic_DNA"/>
</dbReference>
<dbReference type="CDD" id="cd13732">
    <property type="entry name" value="HFD_CENP-W"/>
    <property type="match status" value="1"/>
</dbReference>
<protein>
    <recommendedName>
        <fullName evidence="10">Transcription factor CBF/NF-Y/archaeal histone domain-containing protein</fullName>
    </recommendedName>
</protein>
<keyword evidence="5" id="KW-0539">Nucleus</keyword>
<evidence type="ECO:0000256" key="2">
    <source>
        <dbReference type="ARBA" id="ARBA00004629"/>
    </source>
</evidence>
<evidence type="ECO:0000313" key="9">
    <source>
        <dbReference type="Proteomes" id="UP001447188"/>
    </source>
</evidence>
<evidence type="ECO:0000256" key="1">
    <source>
        <dbReference type="ARBA" id="ARBA00004123"/>
    </source>
</evidence>
<name>A0ABR3GQ08_9PEZI</name>
<keyword evidence="9" id="KW-1185">Reference proteome</keyword>
<comment type="caution">
    <text evidence="8">The sequence shown here is derived from an EMBL/GenBank/DDBJ whole genome shotgun (WGS) entry which is preliminary data.</text>
</comment>
<dbReference type="PANTHER" id="PTHR34832:SF1">
    <property type="entry name" value="CENTROMERE PROTEIN W"/>
    <property type="match status" value="1"/>
</dbReference>
<evidence type="ECO:0000256" key="7">
    <source>
        <dbReference type="ARBA" id="ARBA00038432"/>
    </source>
</evidence>
<evidence type="ECO:0008006" key="10">
    <source>
        <dbReference type="Google" id="ProtNLM"/>
    </source>
</evidence>
<dbReference type="InterPro" id="IPR009072">
    <property type="entry name" value="Histone-fold"/>
</dbReference>
<proteinExistence type="inferred from homology"/>
<evidence type="ECO:0000313" key="8">
    <source>
        <dbReference type="EMBL" id="KAL0637676.1"/>
    </source>
</evidence>
<evidence type="ECO:0000256" key="6">
    <source>
        <dbReference type="ARBA" id="ARBA00023328"/>
    </source>
</evidence>
<sequence>MASQKAYPRSVMKRIVKAHSDRALSKNVDVLIYLDYALFLQELLRESAIQAQAQLAADGPSTSTKNKKPSIAARDVRKVAKVRRVAYITVNFAS</sequence>
<dbReference type="PANTHER" id="PTHR34832">
    <property type="entry name" value="CENTROMERE PROTEIN W"/>
    <property type="match status" value="1"/>
</dbReference>
<keyword evidence="3" id="KW-0158">Chromosome</keyword>
<evidence type="ECO:0000256" key="5">
    <source>
        <dbReference type="ARBA" id="ARBA00023242"/>
    </source>
</evidence>
<keyword evidence="4" id="KW-0995">Kinetochore</keyword>
<dbReference type="Proteomes" id="UP001447188">
    <property type="component" value="Unassembled WGS sequence"/>
</dbReference>
<comment type="subcellular location">
    <subcellularLocation>
        <location evidence="2">Chromosome</location>
        <location evidence="2">Centromere</location>
        <location evidence="2">Kinetochore</location>
    </subcellularLocation>
    <subcellularLocation>
        <location evidence="1">Nucleus</location>
    </subcellularLocation>
</comment>
<keyword evidence="6" id="KW-0137">Centromere</keyword>
<evidence type="ECO:0000256" key="3">
    <source>
        <dbReference type="ARBA" id="ARBA00022454"/>
    </source>
</evidence>
<accession>A0ABR3GQ08</accession>
<evidence type="ECO:0000256" key="4">
    <source>
        <dbReference type="ARBA" id="ARBA00022838"/>
    </source>
</evidence>
<dbReference type="Gene3D" id="1.10.20.10">
    <property type="entry name" value="Histone, subunit A"/>
    <property type="match status" value="1"/>
</dbReference>
<organism evidence="8 9">
    <name type="scientific">Discina gigas</name>
    <dbReference type="NCBI Taxonomy" id="1032678"/>
    <lineage>
        <taxon>Eukaryota</taxon>
        <taxon>Fungi</taxon>
        <taxon>Dikarya</taxon>
        <taxon>Ascomycota</taxon>
        <taxon>Pezizomycotina</taxon>
        <taxon>Pezizomycetes</taxon>
        <taxon>Pezizales</taxon>
        <taxon>Discinaceae</taxon>
        <taxon>Discina</taxon>
    </lineage>
</organism>
<reference evidence="8 9" key="1">
    <citation type="submission" date="2024-02" db="EMBL/GenBank/DDBJ databases">
        <title>Discinaceae phylogenomics.</title>
        <authorList>
            <person name="Dirks A.C."/>
            <person name="James T.Y."/>
        </authorList>
    </citation>
    <scope>NUCLEOTIDE SEQUENCE [LARGE SCALE GENOMIC DNA]</scope>
    <source>
        <strain evidence="8 9">ACD0624</strain>
    </source>
</reference>